<dbReference type="PIRSF" id="PIRSF009283">
    <property type="entry name" value="HPP_dOase"/>
    <property type="match status" value="1"/>
</dbReference>
<evidence type="ECO:0000256" key="3">
    <source>
        <dbReference type="ARBA" id="ARBA00022737"/>
    </source>
</evidence>
<evidence type="ECO:0000256" key="5">
    <source>
        <dbReference type="PIRSR" id="PIRSR009283-1"/>
    </source>
</evidence>
<dbReference type="EMBL" id="WTYT01000001">
    <property type="protein sequence ID" value="MXO64414.1"/>
    <property type="molecule type" value="Genomic_DNA"/>
</dbReference>
<keyword evidence="3" id="KW-0677">Repeat</keyword>
<evidence type="ECO:0000313" key="8">
    <source>
        <dbReference type="Proteomes" id="UP000438476"/>
    </source>
</evidence>
<gene>
    <name evidence="7" type="primary">hppD</name>
    <name evidence="7" type="ORF">GRI91_01400</name>
</gene>
<sequence>MTDLFDNPLGLDGFEFLEFSAPEKGPLEESFQRMGFTQVAQHRSKDVQLWRQGEINLIANYEPRSPAAYFAAEHGASCCGMAFRVRNAGKAYALALKRGAEPVNVNTGPMELNIPAIRGIGHSLIYLVDRYSEGPNIYDIDFVYEDGVERTPPGAGFNTIDHLTHNVYAGRTSHWEEFYSRIFGFREFKQFDVTGEYSGLNTKVMMAPDGKIRIPLNEEGGEGGKGQIAEYLKEFNGEGIQHIAFDSDDLYTSLDSLKQKGTPFAPPPPETYYEQLAERLPGHGEPVDKLKERGILLDGTTEGGEPQLLMQIFSQLMLGPVFFEFIQRKGDEGFGEGNITALFKSIEADYKRRGESSADA</sequence>
<keyword evidence="8" id="KW-1185">Reference proteome</keyword>
<dbReference type="InterPro" id="IPR041735">
    <property type="entry name" value="4OHPhenylPyrv_dOase_C"/>
</dbReference>
<keyword evidence="7" id="KW-0560">Oxidoreductase</keyword>
<dbReference type="Proteomes" id="UP000438476">
    <property type="component" value="Unassembled WGS sequence"/>
</dbReference>
<reference evidence="7 8" key="1">
    <citation type="submission" date="2019-12" db="EMBL/GenBank/DDBJ databases">
        <title>Genomic-based taxomic classification of the family Erythrobacteraceae.</title>
        <authorList>
            <person name="Xu L."/>
        </authorList>
    </citation>
    <scope>NUCLEOTIDE SEQUENCE [LARGE SCALE GENOMIC DNA]</scope>
    <source>
        <strain evidence="7 8">LMG 29518</strain>
    </source>
</reference>
<accession>A0A6I4T013</accession>
<comment type="cofactor">
    <cofactor evidence="5">
        <name>Fe cation</name>
        <dbReference type="ChEBI" id="CHEBI:24875"/>
    </cofactor>
    <text evidence="5">Binds 1 Fe cation per subunit.</text>
</comment>
<feature type="domain" description="VOC" evidence="6">
    <location>
        <begin position="159"/>
        <end position="312"/>
    </location>
</feature>
<dbReference type="Pfam" id="PF14696">
    <property type="entry name" value="Glyoxalase_5"/>
    <property type="match status" value="1"/>
</dbReference>
<dbReference type="InterPro" id="IPR004360">
    <property type="entry name" value="Glyas_Fos-R_dOase_dom"/>
</dbReference>
<feature type="domain" description="VOC" evidence="6">
    <location>
        <begin position="13"/>
        <end position="130"/>
    </location>
</feature>
<organism evidence="7 8">
    <name type="scientific">Altericroceibacterium endophyticum</name>
    <dbReference type="NCBI Taxonomy" id="1808508"/>
    <lineage>
        <taxon>Bacteria</taxon>
        <taxon>Pseudomonadati</taxon>
        <taxon>Pseudomonadota</taxon>
        <taxon>Alphaproteobacteria</taxon>
        <taxon>Sphingomonadales</taxon>
        <taxon>Erythrobacteraceae</taxon>
        <taxon>Altericroceibacterium</taxon>
    </lineage>
</organism>
<evidence type="ECO:0000256" key="1">
    <source>
        <dbReference type="ARBA" id="ARBA00005877"/>
    </source>
</evidence>
<evidence type="ECO:0000259" key="6">
    <source>
        <dbReference type="PROSITE" id="PS51819"/>
    </source>
</evidence>
<dbReference type="EC" id="1.13.11.27" evidence="7"/>
<dbReference type="GO" id="GO:0046872">
    <property type="term" value="F:metal ion binding"/>
    <property type="evidence" value="ECO:0007669"/>
    <property type="project" value="UniProtKB-KW"/>
</dbReference>
<keyword evidence="4 5" id="KW-0408">Iron</keyword>
<dbReference type="InterPro" id="IPR037523">
    <property type="entry name" value="VOC_core"/>
</dbReference>
<proteinExistence type="inferred from homology"/>
<dbReference type="NCBIfam" id="TIGR01263">
    <property type="entry name" value="4HPPD"/>
    <property type="match status" value="1"/>
</dbReference>
<keyword evidence="7" id="KW-0223">Dioxygenase</keyword>
<keyword evidence="2 5" id="KW-0479">Metal-binding</keyword>
<dbReference type="InterPro" id="IPR005956">
    <property type="entry name" value="4OHPhenylPyrv_dOase"/>
</dbReference>
<dbReference type="SUPFAM" id="SSF54593">
    <property type="entry name" value="Glyoxalase/Bleomycin resistance protein/Dihydroxybiphenyl dioxygenase"/>
    <property type="match status" value="1"/>
</dbReference>
<dbReference type="CDD" id="cd08342">
    <property type="entry name" value="HPPD_N_like"/>
    <property type="match status" value="1"/>
</dbReference>
<dbReference type="GO" id="GO:0006572">
    <property type="term" value="P:L-tyrosine catabolic process"/>
    <property type="evidence" value="ECO:0007669"/>
    <property type="project" value="TreeGrafter"/>
</dbReference>
<dbReference type="AlphaFoldDB" id="A0A6I4T013"/>
<feature type="binding site" evidence="5">
    <location>
        <position position="162"/>
    </location>
    <ligand>
        <name>Fe cation</name>
        <dbReference type="ChEBI" id="CHEBI:24875"/>
    </ligand>
</feature>
<feature type="binding site" evidence="5">
    <location>
        <position position="242"/>
    </location>
    <ligand>
        <name>Fe cation</name>
        <dbReference type="ChEBI" id="CHEBI:24875"/>
    </ligand>
</feature>
<dbReference type="GO" id="GO:0003868">
    <property type="term" value="F:4-hydroxyphenylpyruvate dioxygenase activity"/>
    <property type="evidence" value="ECO:0007669"/>
    <property type="project" value="UniProtKB-EC"/>
</dbReference>
<dbReference type="PROSITE" id="PS51819">
    <property type="entry name" value="VOC"/>
    <property type="match status" value="2"/>
</dbReference>
<comment type="caution">
    <text evidence="7">The sequence shown here is derived from an EMBL/GenBank/DDBJ whole genome shotgun (WGS) entry which is preliminary data.</text>
</comment>
<dbReference type="Gene3D" id="3.10.180.10">
    <property type="entry name" value="2,3-Dihydroxybiphenyl 1,2-Dioxygenase, domain 1"/>
    <property type="match status" value="2"/>
</dbReference>
<dbReference type="Pfam" id="PF00903">
    <property type="entry name" value="Glyoxalase"/>
    <property type="match status" value="1"/>
</dbReference>
<evidence type="ECO:0000256" key="2">
    <source>
        <dbReference type="ARBA" id="ARBA00022723"/>
    </source>
</evidence>
<evidence type="ECO:0000256" key="4">
    <source>
        <dbReference type="ARBA" id="ARBA00023004"/>
    </source>
</evidence>
<dbReference type="PANTHER" id="PTHR11959:SF1">
    <property type="entry name" value="4-HYDROXYPHENYLPYRUVATE DIOXYGENASE"/>
    <property type="match status" value="1"/>
</dbReference>
<dbReference type="PANTHER" id="PTHR11959">
    <property type="entry name" value="4-HYDROXYPHENYLPYRUVATE DIOXYGENASE"/>
    <property type="match status" value="1"/>
</dbReference>
<dbReference type="OrthoDB" id="9780241at2"/>
<name>A0A6I4T013_9SPHN</name>
<dbReference type="RefSeq" id="WP_160734847.1">
    <property type="nucleotide sequence ID" value="NZ_WTYT01000001.1"/>
</dbReference>
<keyword evidence="7" id="KW-0670">Pyruvate</keyword>
<dbReference type="InterPro" id="IPR041736">
    <property type="entry name" value="4OHPhenylPyrv_dOase_N"/>
</dbReference>
<evidence type="ECO:0000313" key="7">
    <source>
        <dbReference type="EMBL" id="MXO64414.1"/>
    </source>
</evidence>
<dbReference type="CDD" id="cd07250">
    <property type="entry name" value="HPPD_C_like"/>
    <property type="match status" value="1"/>
</dbReference>
<feature type="binding site" evidence="5">
    <location>
        <position position="324"/>
    </location>
    <ligand>
        <name>Fe cation</name>
        <dbReference type="ChEBI" id="CHEBI:24875"/>
    </ligand>
</feature>
<comment type="similarity">
    <text evidence="1">Belongs to the 4HPPD family.</text>
</comment>
<protein>
    <submittedName>
        <fullName evidence="7">4-hydroxyphenylpyruvate dioxygenase</fullName>
        <ecNumber evidence="7">1.13.11.27</ecNumber>
    </submittedName>
</protein>
<dbReference type="InterPro" id="IPR029068">
    <property type="entry name" value="Glyas_Bleomycin-R_OHBP_Dase"/>
</dbReference>